<evidence type="ECO:0000313" key="4">
    <source>
        <dbReference type="EMBL" id="XBS20449.1"/>
    </source>
</evidence>
<dbReference type="Proteomes" id="UP001225378">
    <property type="component" value="Chromosome"/>
</dbReference>
<dbReference type="KEGG" id="mech:Q9L42_019200"/>
<dbReference type="GO" id="GO:0051782">
    <property type="term" value="P:negative regulation of cell division"/>
    <property type="evidence" value="ECO:0007669"/>
    <property type="project" value="TreeGrafter"/>
</dbReference>
<dbReference type="InterPro" id="IPR025669">
    <property type="entry name" value="AAA_dom"/>
</dbReference>
<keyword evidence="1" id="KW-0547">Nucleotide-binding</keyword>
<dbReference type="CDD" id="cd02038">
    <property type="entry name" value="FlhG-like"/>
    <property type="match status" value="1"/>
</dbReference>
<keyword evidence="5" id="KW-1185">Reference proteome</keyword>
<reference evidence="4 5" key="1">
    <citation type="journal article" date="2024" name="Microbiology">
        <title>Methylomarinum rosea sp. nov., a novel halophilic methanotrophic bacterium from the hypersaline Lake Elton.</title>
        <authorList>
            <person name="Suleimanov R.Z."/>
            <person name="Oshkin I.Y."/>
            <person name="Danilova O.V."/>
            <person name="Suzina N.E."/>
            <person name="Dedysh S.N."/>
        </authorList>
    </citation>
    <scope>NUCLEOTIDE SEQUENCE [LARGE SCALE GENOMIC DNA]</scope>
    <source>
        <strain evidence="4 5">Ch1-1</strain>
    </source>
</reference>
<dbReference type="GO" id="GO:0005829">
    <property type="term" value="C:cytosol"/>
    <property type="evidence" value="ECO:0007669"/>
    <property type="project" value="TreeGrafter"/>
</dbReference>
<proteinExistence type="predicted"/>
<evidence type="ECO:0000259" key="3">
    <source>
        <dbReference type="Pfam" id="PF13614"/>
    </source>
</evidence>
<dbReference type="EMBL" id="CP157743">
    <property type="protein sequence ID" value="XBS20449.1"/>
    <property type="molecule type" value="Genomic_DNA"/>
</dbReference>
<evidence type="ECO:0000313" key="5">
    <source>
        <dbReference type="Proteomes" id="UP001225378"/>
    </source>
</evidence>
<sequence length="427" mass="47691">MATVIAITSGKGGVGKTNAATNLGLALAARHAKVCVFDADTGLANINILLGIQPQYTLEQVLNGDKRIAEIIVEVEGGLSVVPAASGVRRCSDLGREQRQVLVNALAELEQRFDYILIDTAAGIDSGVLDFVASAQYRVVVITPEPTSLTDAFALLKMLSIRGGKRNLFALVNRVDDYKVSQKVFRRFQMAVEKYLKVNIHYLGYLANDAAVADAVSRQQPVVIGAPESSVSCCFFALADIVKRQFLNEKNLPYFSHYWRKISAASQQKIQQHEKSSAAPPAAKQREEGEFQMADVFAWLERRGYPEEDMRELITTLESVYQKQHHKPVKSTDSVIAGLLADVHGNEDKARLLYKTLSNSFERQFDKKIDDPIASMIAQMEGERFSRQEFSALLMRFGEIYRTRFGVRYFDDGEQLLEDIARLLQNK</sequence>
<dbReference type="InterPro" id="IPR027417">
    <property type="entry name" value="P-loop_NTPase"/>
</dbReference>
<feature type="domain" description="AAA" evidence="3">
    <location>
        <begin position="3"/>
        <end position="159"/>
    </location>
</feature>
<dbReference type="GO" id="GO:0005524">
    <property type="term" value="F:ATP binding"/>
    <property type="evidence" value="ECO:0007669"/>
    <property type="project" value="UniProtKB-KW"/>
</dbReference>
<dbReference type="GO" id="GO:0009898">
    <property type="term" value="C:cytoplasmic side of plasma membrane"/>
    <property type="evidence" value="ECO:0007669"/>
    <property type="project" value="TreeGrafter"/>
</dbReference>
<organism evidence="4 5">
    <name type="scientific">Methylomarinum roseum</name>
    <dbReference type="NCBI Taxonomy" id="3067653"/>
    <lineage>
        <taxon>Bacteria</taxon>
        <taxon>Pseudomonadati</taxon>
        <taxon>Pseudomonadota</taxon>
        <taxon>Gammaproteobacteria</taxon>
        <taxon>Methylococcales</taxon>
        <taxon>Methylococcaceae</taxon>
        <taxon>Methylomarinum</taxon>
    </lineage>
</organism>
<dbReference type="InterPro" id="IPR050625">
    <property type="entry name" value="ParA/MinD_ATPase"/>
</dbReference>
<protein>
    <submittedName>
        <fullName evidence="4">MinD/ParA family protein</fullName>
    </submittedName>
</protein>
<dbReference type="PANTHER" id="PTHR43384">
    <property type="entry name" value="SEPTUM SITE-DETERMINING PROTEIN MIND HOMOLOG, CHLOROPLASTIC-RELATED"/>
    <property type="match status" value="1"/>
</dbReference>
<dbReference type="SUPFAM" id="SSF52540">
    <property type="entry name" value="P-loop containing nucleoside triphosphate hydrolases"/>
    <property type="match status" value="1"/>
</dbReference>
<name>A0AAU7NTX6_9GAMM</name>
<dbReference type="AlphaFoldDB" id="A0AAU7NTX6"/>
<keyword evidence="2" id="KW-0067">ATP-binding</keyword>
<evidence type="ECO:0000256" key="2">
    <source>
        <dbReference type="ARBA" id="ARBA00022840"/>
    </source>
</evidence>
<dbReference type="Gene3D" id="3.40.50.300">
    <property type="entry name" value="P-loop containing nucleotide triphosphate hydrolases"/>
    <property type="match status" value="1"/>
</dbReference>
<dbReference type="InterPro" id="IPR033875">
    <property type="entry name" value="FlhG"/>
</dbReference>
<dbReference type="GO" id="GO:0016887">
    <property type="term" value="F:ATP hydrolysis activity"/>
    <property type="evidence" value="ECO:0007669"/>
    <property type="project" value="TreeGrafter"/>
</dbReference>
<dbReference type="PANTHER" id="PTHR43384:SF4">
    <property type="entry name" value="CELLULOSE BIOSYNTHESIS PROTEIN BCSQ-RELATED"/>
    <property type="match status" value="1"/>
</dbReference>
<dbReference type="Pfam" id="PF13614">
    <property type="entry name" value="AAA_31"/>
    <property type="match status" value="1"/>
</dbReference>
<evidence type="ECO:0000256" key="1">
    <source>
        <dbReference type="ARBA" id="ARBA00022741"/>
    </source>
</evidence>
<dbReference type="RefSeq" id="WP_349431634.1">
    <property type="nucleotide sequence ID" value="NZ_CP157743.1"/>
</dbReference>
<accession>A0AAU7NTX6</accession>
<gene>
    <name evidence="4" type="ORF">Q9L42_019200</name>
</gene>